<reference evidence="2 3" key="1">
    <citation type="submission" date="2017-11" db="EMBL/GenBank/DDBJ databases">
        <title>Molecular characterization of Burkholderia pseudomallei and closely related isolates from Vietnam.</title>
        <authorList>
            <person name="Ustinov D.V."/>
            <person name="Antonov A.S."/>
            <person name="Avdusheva E.F."/>
            <person name="Shpak I.M."/>
            <person name="Zakharova I.B."/>
            <person name="Thi L.A."/>
            <person name="Teteryatnikova N."/>
            <person name="Lopasteyskaya Y.A."/>
            <person name="Kuzyutina J.A."/>
            <person name="Ngo T.N."/>
            <person name="Victorov D.V."/>
        </authorList>
    </citation>
    <scope>NUCLEOTIDE SEQUENCE [LARGE SCALE GENOMIC DNA]</scope>
    <source>
        <strain evidence="2 3">V1512</strain>
    </source>
</reference>
<feature type="region of interest" description="Disordered" evidence="1">
    <location>
        <begin position="24"/>
        <end position="51"/>
    </location>
</feature>
<organism evidence="2 3">
    <name type="scientific">Burkholderia pseudomallei</name>
    <name type="common">Pseudomonas pseudomallei</name>
    <dbReference type="NCBI Taxonomy" id="28450"/>
    <lineage>
        <taxon>Bacteria</taxon>
        <taxon>Pseudomonadati</taxon>
        <taxon>Pseudomonadota</taxon>
        <taxon>Betaproteobacteria</taxon>
        <taxon>Burkholderiales</taxon>
        <taxon>Burkholderiaceae</taxon>
        <taxon>Burkholderia</taxon>
        <taxon>pseudomallei group</taxon>
    </lineage>
</organism>
<name>A0AAX0U5D2_BURPE</name>
<feature type="compositionally biased region" description="Low complexity" evidence="1">
    <location>
        <begin position="27"/>
        <end position="51"/>
    </location>
</feature>
<dbReference type="EMBL" id="PHRB01000028">
    <property type="protein sequence ID" value="PJO63798.1"/>
    <property type="molecule type" value="Genomic_DNA"/>
</dbReference>
<sequence length="99" mass="10782">MLGTRYSVLGARCSVLGARRSMLNAQRSTPGARRAARGARTAAAGPRSRTPCAARLTRVQRRRPENAILACAARRAFRRSRADIGVRRRQSRACFGSIG</sequence>
<comment type="caution">
    <text evidence="2">The sequence shown here is derived from an EMBL/GenBank/DDBJ whole genome shotgun (WGS) entry which is preliminary data.</text>
</comment>
<accession>A0AAX0U5D2</accession>
<gene>
    <name evidence="2" type="ORF">CWD88_24175</name>
</gene>
<dbReference type="AlphaFoldDB" id="A0AAX0U5D2"/>
<protein>
    <submittedName>
        <fullName evidence="2">Uncharacterized protein</fullName>
    </submittedName>
</protein>
<evidence type="ECO:0000313" key="2">
    <source>
        <dbReference type="EMBL" id="PJO63798.1"/>
    </source>
</evidence>
<evidence type="ECO:0000256" key="1">
    <source>
        <dbReference type="SAM" id="MobiDB-lite"/>
    </source>
</evidence>
<evidence type="ECO:0000313" key="3">
    <source>
        <dbReference type="Proteomes" id="UP000231878"/>
    </source>
</evidence>
<proteinExistence type="predicted"/>
<dbReference type="Proteomes" id="UP000231878">
    <property type="component" value="Unassembled WGS sequence"/>
</dbReference>